<accession>A0A916SDH1</accession>
<organism evidence="1 2">
    <name type="scientific">Conyzicola nivalis</name>
    <dbReference type="NCBI Taxonomy" id="1477021"/>
    <lineage>
        <taxon>Bacteria</taxon>
        <taxon>Bacillati</taxon>
        <taxon>Actinomycetota</taxon>
        <taxon>Actinomycetes</taxon>
        <taxon>Micrococcales</taxon>
        <taxon>Microbacteriaceae</taxon>
        <taxon>Conyzicola</taxon>
    </lineage>
</organism>
<comment type="caution">
    <text evidence="1">The sequence shown here is derived from an EMBL/GenBank/DDBJ whole genome shotgun (WGS) entry which is preliminary data.</text>
</comment>
<sequence>MSNDIDEIVFDADIGSVSEPRLYESPIRFVTTAHPFSDADLRAFQSAGEHTGLD</sequence>
<dbReference type="AlphaFoldDB" id="A0A916SDH1"/>
<dbReference type="EMBL" id="BMGB01000001">
    <property type="protein sequence ID" value="GGA94755.1"/>
    <property type="molecule type" value="Genomic_DNA"/>
</dbReference>
<dbReference type="RefSeq" id="WP_188509265.1">
    <property type="nucleotide sequence ID" value="NZ_BMGB01000001.1"/>
</dbReference>
<evidence type="ECO:0000313" key="2">
    <source>
        <dbReference type="Proteomes" id="UP000606922"/>
    </source>
</evidence>
<reference evidence="1" key="2">
    <citation type="submission" date="2020-09" db="EMBL/GenBank/DDBJ databases">
        <authorList>
            <person name="Sun Q."/>
            <person name="Zhou Y."/>
        </authorList>
    </citation>
    <scope>NUCLEOTIDE SEQUENCE</scope>
    <source>
        <strain evidence="1">CGMCC 1.12813</strain>
    </source>
</reference>
<name>A0A916SDH1_9MICO</name>
<proteinExistence type="predicted"/>
<dbReference type="Proteomes" id="UP000606922">
    <property type="component" value="Unassembled WGS sequence"/>
</dbReference>
<keyword evidence="2" id="KW-1185">Reference proteome</keyword>
<reference evidence="1" key="1">
    <citation type="journal article" date="2014" name="Int. J. Syst. Evol. Microbiol.">
        <title>Complete genome sequence of Corynebacterium casei LMG S-19264T (=DSM 44701T), isolated from a smear-ripened cheese.</title>
        <authorList>
            <consortium name="US DOE Joint Genome Institute (JGI-PGF)"/>
            <person name="Walter F."/>
            <person name="Albersmeier A."/>
            <person name="Kalinowski J."/>
            <person name="Ruckert C."/>
        </authorList>
    </citation>
    <scope>NUCLEOTIDE SEQUENCE</scope>
    <source>
        <strain evidence="1">CGMCC 1.12813</strain>
    </source>
</reference>
<protein>
    <submittedName>
        <fullName evidence="1">Uncharacterized protein</fullName>
    </submittedName>
</protein>
<evidence type="ECO:0000313" key="1">
    <source>
        <dbReference type="EMBL" id="GGA94755.1"/>
    </source>
</evidence>
<gene>
    <name evidence="1" type="ORF">GCM10010979_06550</name>
</gene>